<evidence type="ECO:0000313" key="2">
    <source>
        <dbReference type="Proteomes" id="UP001193035"/>
    </source>
</evidence>
<name>A0ABY2X5M4_9RHOB</name>
<reference evidence="1 2" key="1">
    <citation type="submission" date="2019-05" db="EMBL/GenBank/DDBJ databases">
        <title>Ruegeria sp. nov., isolated from tidal flat.</title>
        <authorList>
            <person name="Kim W."/>
        </authorList>
    </citation>
    <scope>NUCLEOTIDE SEQUENCE [LARGE SCALE GENOMIC DNA]</scope>
    <source>
        <strain evidence="1 2">CAU 1488</strain>
    </source>
</reference>
<gene>
    <name evidence="1" type="ORF">FGK63_03415</name>
</gene>
<comment type="caution">
    <text evidence="1">The sequence shown here is derived from an EMBL/GenBank/DDBJ whole genome shotgun (WGS) entry which is preliminary data.</text>
</comment>
<evidence type="ECO:0000313" key="1">
    <source>
        <dbReference type="EMBL" id="TMV10122.1"/>
    </source>
</evidence>
<keyword evidence="2" id="KW-1185">Reference proteome</keyword>
<dbReference type="Proteomes" id="UP001193035">
    <property type="component" value="Unassembled WGS sequence"/>
</dbReference>
<accession>A0ABY2X5M4</accession>
<sequence>MGRLVISILLALALAKPALAGAWLREKGSAFTALSVTAHRTGEGTYYHKSSVYAEWGMAPWLTLGLDANERQDFNGHALVFARLPVADLGAAGRLAAEFGLGTRHRQMDWRTTYKATLSWGKGFAAGRGEGWIALDAAVEFPSAEDRIRKLDLTAGLSSGRRFDPLLQIETSRIRGRATYWSATPSLMIRSRGVRAVWLLGVEHNSAFPRPGLKLALWREF</sequence>
<organism evidence="1 2">
    <name type="scientific">Ruegeria sediminis</name>
    <dbReference type="NCBI Taxonomy" id="2583820"/>
    <lineage>
        <taxon>Bacteria</taxon>
        <taxon>Pseudomonadati</taxon>
        <taxon>Pseudomonadota</taxon>
        <taxon>Alphaproteobacteria</taxon>
        <taxon>Rhodobacterales</taxon>
        <taxon>Roseobacteraceae</taxon>
        <taxon>Ruegeria</taxon>
    </lineage>
</organism>
<dbReference type="RefSeq" id="WP_138840179.1">
    <property type="nucleotide sequence ID" value="NZ_VCPD01000001.1"/>
</dbReference>
<proteinExistence type="predicted"/>
<dbReference type="EMBL" id="VCPD01000001">
    <property type="protein sequence ID" value="TMV10122.1"/>
    <property type="molecule type" value="Genomic_DNA"/>
</dbReference>
<protein>
    <recommendedName>
        <fullName evidence="3">Cellulose biosynthesis protein BcsS</fullName>
    </recommendedName>
</protein>
<evidence type="ECO:0008006" key="3">
    <source>
        <dbReference type="Google" id="ProtNLM"/>
    </source>
</evidence>